<dbReference type="Pfam" id="PF07974">
    <property type="entry name" value="EGF_2"/>
    <property type="match status" value="1"/>
</dbReference>
<evidence type="ECO:0000256" key="15">
    <source>
        <dbReference type="ARBA" id="ARBA00023157"/>
    </source>
</evidence>
<dbReference type="SUPFAM" id="SSF53300">
    <property type="entry name" value="vWA-like"/>
    <property type="match status" value="1"/>
</dbReference>
<keyword evidence="11 18" id="KW-0130">Cell adhesion</keyword>
<dbReference type="InterPro" id="IPR032695">
    <property type="entry name" value="Integrin_dom_sf"/>
</dbReference>
<dbReference type="SMART" id="SM01241">
    <property type="entry name" value="Integrin_b_cyt"/>
    <property type="match status" value="1"/>
</dbReference>
<dbReference type="Gene3D" id="2.60.40.1510">
    <property type="entry name" value="ntegrin, alpha v. Chain A, domain 3"/>
    <property type="match status" value="1"/>
</dbReference>
<evidence type="ECO:0000256" key="6">
    <source>
        <dbReference type="ARBA" id="ARBA00022723"/>
    </source>
</evidence>
<feature type="disulfide bond" evidence="17">
    <location>
        <begin position="252"/>
        <end position="292"/>
    </location>
</feature>
<dbReference type="InterPro" id="IPR015812">
    <property type="entry name" value="Integrin_bsu"/>
</dbReference>
<dbReference type="SMART" id="SM00187">
    <property type="entry name" value="INB"/>
    <property type="match status" value="1"/>
</dbReference>
<feature type="disulfide bond" evidence="17">
    <location>
        <begin position="568"/>
        <end position="599"/>
    </location>
</feature>
<keyword evidence="4" id="KW-0245">EGF-like domain</keyword>
<dbReference type="Gene3D" id="1.20.5.100">
    <property type="entry name" value="Cytochrome c1, transmembrane anchor, C-terminal"/>
    <property type="match status" value="1"/>
</dbReference>
<feature type="disulfide bond" evidence="17">
    <location>
        <begin position="201"/>
        <end position="204"/>
    </location>
</feature>
<evidence type="ECO:0000256" key="11">
    <source>
        <dbReference type="ARBA" id="ARBA00022889"/>
    </source>
</evidence>
<feature type="disulfide bond" evidence="17">
    <location>
        <begin position="566"/>
        <end position="571"/>
    </location>
</feature>
<feature type="disulfide bond" evidence="17">
    <location>
        <begin position="526"/>
        <end position="531"/>
    </location>
</feature>
<comment type="caution">
    <text evidence="24">The sequence shown here is derived from an EMBL/GenBank/DDBJ whole genome shotgun (WGS) entry which is preliminary data.</text>
</comment>
<evidence type="ECO:0000256" key="7">
    <source>
        <dbReference type="ARBA" id="ARBA00022729"/>
    </source>
</evidence>
<evidence type="ECO:0000256" key="19">
    <source>
        <dbReference type="SAM" id="Phobius"/>
    </source>
</evidence>
<dbReference type="Proteomes" id="UP001292094">
    <property type="component" value="Unassembled WGS sequence"/>
</dbReference>
<keyword evidence="15 17" id="KW-1015">Disulfide bond</keyword>
<evidence type="ECO:0000313" key="24">
    <source>
        <dbReference type="EMBL" id="KAK4325613.1"/>
    </source>
</evidence>
<gene>
    <name evidence="24" type="ORF">Pmani_003820</name>
</gene>
<dbReference type="GO" id="GO:0007160">
    <property type="term" value="P:cell-matrix adhesion"/>
    <property type="evidence" value="ECO:0007669"/>
    <property type="project" value="TreeGrafter"/>
</dbReference>
<keyword evidence="9" id="KW-0106">Calcium</keyword>
<feature type="disulfide bond" evidence="17">
    <location>
        <begin position="547"/>
        <end position="552"/>
    </location>
</feature>
<feature type="disulfide bond" evidence="17">
    <location>
        <begin position="528"/>
        <end position="560"/>
    </location>
</feature>
<feature type="disulfide bond" evidence="17">
    <location>
        <begin position="612"/>
        <end position="625"/>
    </location>
</feature>
<feature type="domain" description="Integrin beta subunit cytoplasmic" evidence="22">
    <location>
        <begin position="751"/>
        <end position="797"/>
    </location>
</feature>
<dbReference type="FunFam" id="2.10.25.10:FF:000036">
    <property type="entry name" value="Integrin beta"/>
    <property type="match status" value="1"/>
</dbReference>
<dbReference type="InterPro" id="IPR040622">
    <property type="entry name" value="EGF_integrin_1"/>
</dbReference>
<evidence type="ECO:0000256" key="20">
    <source>
        <dbReference type="SAM" id="SignalP"/>
    </source>
</evidence>
<evidence type="ECO:0000259" key="23">
    <source>
        <dbReference type="SMART" id="SM01242"/>
    </source>
</evidence>
<feature type="disulfide bond" evidence="17">
    <location>
        <begin position="423"/>
        <end position="683"/>
    </location>
</feature>
<dbReference type="Pfam" id="PF00362">
    <property type="entry name" value="Integrin_beta"/>
    <property type="match status" value="1"/>
</dbReference>
<dbReference type="PRINTS" id="PR01186">
    <property type="entry name" value="INTEGRINB"/>
</dbReference>
<evidence type="ECO:0000256" key="4">
    <source>
        <dbReference type="ARBA" id="ARBA00022536"/>
    </source>
</evidence>
<feature type="signal peptide" evidence="20">
    <location>
        <begin position="1"/>
        <end position="21"/>
    </location>
</feature>
<dbReference type="GO" id="GO:0033627">
    <property type="term" value="P:cell adhesion mediated by integrin"/>
    <property type="evidence" value="ECO:0007669"/>
    <property type="project" value="TreeGrafter"/>
</dbReference>
<keyword evidence="16" id="KW-0325">Glycoprotein</keyword>
<dbReference type="PANTHER" id="PTHR10082">
    <property type="entry name" value="INTEGRIN BETA SUBUNIT"/>
    <property type="match status" value="1"/>
</dbReference>
<dbReference type="SUPFAM" id="SSF57196">
    <property type="entry name" value="EGF/Laminin"/>
    <property type="match status" value="1"/>
</dbReference>
<keyword evidence="5 18" id="KW-0812">Transmembrane</keyword>
<dbReference type="InterPro" id="IPR002369">
    <property type="entry name" value="Integrin_bsu_VWA"/>
</dbReference>
<dbReference type="PROSITE" id="PS00243">
    <property type="entry name" value="I_EGF_1"/>
    <property type="match status" value="2"/>
</dbReference>
<dbReference type="GO" id="GO:0009986">
    <property type="term" value="C:cell surface"/>
    <property type="evidence" value="ECO:0007669"/>
    <property type="project" value="TreeGrafter"/>
</dbReference>
<feature type="disulfide bond" evidence="17">
    <location>
        <begin position="449"/>
        <end position="453"/>
    </location>
</feature>
<proteinExistence type="inferred from homology"/>
<evidence type="ECO:0000256" key="17">
    <source>
        <dbReference type="PIRSR" id="PIRSR002512-1"/>
    </source>
</evidence>
<keyword evidence="8" id="KW-0677">Repeat</keyword>
<evidence type="ECO:0000256" key="1">
    <source>
        <dbReference type="ARBA" id="ARBA00004251"/>
    </source>
</evidence>
<keyword evidence="25" id="KW-1185">Reference proteome</keyword>
<feature type="chain" id="PRO_5041964838" description="Integrin beta" evidence="20">
    <location>
        <begin position="22"/>
        <end position="800"/>
    </location>
</feature>
<comment type="subcellular location">
    <subcellularLocation>
        <location evidence="1 18">Cell membrane</location>
        <topology evidence="1 18">Single-pass type I membrane protein</topology>
    </subcellularLocation>
</comment>
<keyword evidence="12 19" id="KW-1133">Transmembrane helix</keyword>
<dbReference type="GO" id="GO:0008305">
    <property type="term" value="C:integrin complex"/>
    <property type="evidence" value="ECO:0007669"/>
    <property type="project" value="TreeGrafter"/>
</dbReference>
<dbReference type="GO" id="GO:0005178">
    <property type="term" value="F:integrin binding"/>
    <property type="evidence" value="ECO:0007669"/>
    <property type="project" value="TreeGrafter"/>
</dbReference>
<organism evidence="24 25">
    <name type="scientific">Petrolisthes manimaculis</name>
    <dbReference type="NCBI Taxonomy" id="1843537"/>
    <lineage>
        <taxon>Eukaryota</taxon>
        <taxon>Metazoa</taxon>
        <taxon>Ecdysozoa</taxon>
        <taxon>Arthropoda</taxon>
        <taxon>Crustacea</taxon>
        <taxon>Multicrustacea</taxon>
        <taxon>Malacostraca</taxon>
        <taxon>Eumalacostraca</taxon>
        <taxon>Eucarida</taxon>
        <taxon>Decapoda</taxon>
        <taxon>Pleocyemata</taxon>
        <taxon>Anomura</taxon>
        <taxon>Galatheoidea</taxon>
        <taxon>Porcellanidae</taxon>
        <taxon>Petrolisthes</taxon>
    </lineage>
</organism>
<dbReference type="Pfam" id="PF23105">
    <property type="entry name" value="EGF_integrin"/>
    <property type="match status" value="2"/>
</dbReference>
<evidence type="ECO:0000256" key="10">
    <source>
        <dbReference type="ARBA" id="ARBA00022842"/>
    </source>
</evidence>
<feature type="domain" description="Integrin beta subunit VWA" evidence="21">
    <location>
        <begin position="30"/>
        <end position="451"/>
    </location>
</feature>
<keyword evidence="7 20" id="KW-0732">Signal</keyword>
<dbReference type="InterPro" id="IPR036349">
    <property type="entry name" value="Integrin_bsu_tail_dom_sf"/>
</dbReference>
<reference evidence="24" key="1">
    <citation type="submission" date="2023-11" db="EMBL/GenBank/DDBJ databases">
        <title>Genome assemblies of two species of porcelain crab, Petrolisthes cinctipes and Petrolisthes manimaculis (Anomura: Porcellanidae).</title>
        <authorList>
            <person name="Angst P."/>
        </authorList>
    </citation>
    <scope>NUCLEOTIDE SEQUENCE</scope>
    <source>
        <strain evidence="24">PB745_02</strain>
        <tissue evidence="24">Gill</tissue>
    </source>
</reference>
<evidence type="ECO:0000256" key="18">
    <source>
        <dbReference type="RuleBase" id="RU000633"/>
    </source>
</evidence>
<keyword evidence="6" id="KW-0479">Metal-binding</keyword>
<dbReference type="InterPro" id="IPR013111">
    <property type="entry name" value="EGF_extracell"/>
</dbReference>
<protein>
    <recommendedName>
        <fullName evidence="18">Integrin beta</fullName>
    </recommendedName>
</protein>
<sequence>MLRWWVLVIVLGAMVVVEVKSQQGCPEQRTCADCIQTPGCQWCTKFRNDTQTQEETTVYHCQVQSYSMNNCEPGYLENPANQATVTQNEPFTDIKRKASAADSNIIQISPQKMKLRLRKGVAQSININYRLATDYPVDLYYLMDLSNSMKDDKESVANVGIQLAELLSNLTSQYRLGFGSFVDKVLMPYVDTSPSKINNPCGGCAPPYSFINHLSLRNSAQLFTDTVRNAQISGNMDSPEGGFDALMQAMVCNQIGWRQQARKIIVFSTDAKFHYAGAGRLGGVVEPNDEQCHMTNNMYTDYDKYDYPSIGQINKVAKEHQINIIFAVTGHVDIYQKLHELVETSSYGLLNADSSNVIDLVRDQYQKLSSAVSLSDDSGSEFRMEYSAQCTDKGPLLPNTASCSGVQPGDNIKFHLNITANECPSDGVTRYVEVQTLQDKLVLEIDFECSCSCDSVEHNIPKSENCSESGTLVCGVCRCDKDFRGEKCQCSKNNVDGSDVSDSQDSDSARCINPNDGKMCSGRGTCSCGTCICGGNDPDVYGTYCNCNLRNCKSGTGVLCSGHGKCQCNNCTCDPGYTGTKCECQDSSACIAQGSNEECSGHGSCECGQCKCWKENETTYTGRFCEDCPTCKGGRCLEFRDCVQCEHFNSGPLSQDGLCDTCNITSSLIDSLKGQEAGGAKRCNVVDEDGCIFSFTYRYNSEQSLGSGTPLYDIYVQREKQCPPPPPVLAISFGLIAGIVAIGVLTLIIWKIFTSIHDRREYAKFEKERENAKWAAEGNRLYVPPKTTFQNPAFAQQEAR</sequence>
<dbReference type="GO" id="GO:0016477">
    <property type="term" value="P:cell migration"/>
    <property type="evidence" value="ECO:0007669"/>
    <property type="project" value="TreeGrafter"/>
</dbReference>
<feature type="disulfide bond" evidence="17">
    <location>
        <begin position="573"/>
        <end position="582"/>
    </location>
</feature>
<feature type="disulfide bond" evidence="17">
    <location>
        <begin position="636"/>
        <end position="645"/>
    </location>
</feature>
<dbReference type="FunFam" id="3.40.50.410:FF:000002">
    <property type="entry name" value="Integrin beta"/>
    <property type="match status" value="1"/>
</dbReference>
<feature type="transmembrane region" description="Helical" evidence="19">
    <location>
        <begin position="728"/>
        <end position="750"/>
    </location>
</feature>
<feature type="disulfide bond" evidence="17">
    <location>
        <begin position="479"/>
        <end position="488"/>
    </location>
</feature>
<dbReference type="Gene3D" id="4.10.1240.30">
    <property type="match status" value="1"/>
</dbReference>
<feature type="disulfide bond" evidence="17">
    <location>
        <begin position="584"/>
        <end position="590"/>
    </location>
</feature>
<dbReference type="PROSITE" id="PS52047">
    <property type="entry name" value="I_EGF_2"/>
    <property type="match status" value="2"/>
</dbReference>
<dbReference type="SUPFAM" id="SSF69687">
    <property type="entry name" value="Integrin beta tail domain"/>
    <property type="match status" value="1"/>
</dbReference>
<dbReference type="SUPFAM" id="SSF69179">
    <property type="entry name" value="Integrin domains"/>
    <property type="match status" value="1"/>
</dbReference>
<dbReference type="Pfam" id="PF08725">
    <property type="entry name" value="Integrin_b_cyt"/>
    <property type="match status" value="1"/>
</dbReference>
<dbReference type="InterPro" id="IPR036465">
    <property type="entry name" value="vWFA_dom_sf"/>
</dbReference>
<dbReference type="Pfam" id="PF07965">
    <property type="entry name" value="Integrin_B_tail"/>
    <property type="match status" value="1"/>
</dbReference>
<feature type="disulfide bond" evidence="17">
    <location>
        <begin position="605"/>
        <end position="610"/>
    </location>
</feature>
<dbReference type="Gene3D" id="2.10.25.10">
    <property type="entry name" value="Laminin"/>
    <property type="match status" value="3"/>
</dbReference>
<evidence type="ECO:0000313" key="25">
    <source>
        <dbReference type="Proteomes" id="UP001292094"/>
    </source>
</evidence>
<evidence type="ECO:0000256" key="8">
    <source>
        <dbReference type="ARBA" id="ARBA00022737"/>
    </source>
</evidence>
<evidence type="ECO:0000256" key="14">
    <source>
        <dbReference type="ARBA" id="ARBA00023136"/>
    </source>
</evidence>
<evidence type="ECO:0000256" key="12">
    <source>
        <dbReference type="ARBA" id="ARBA00022989"/>
    </source>
</evidence>
<evidence type="ECO:0000256" key="13">
    <source>
        <dbReference type="ARBA" id="ARBA00023037"/>
    </source>
</evidence>
<dbReference type="GO" id="GO:0046872">
    <property type="term" value="F:metal ion binding"/>
    <property type="evidence" value="ECO:0007669"/>
    <property type="project" value="UniProtKB-KW"/>
</dbReference>
<feature type="disulfide bond" evidence="17">
    <location>
        <begin position="490"/>
        <end position="511"/>
    </location>
</feature>
<dbReference type="GO" id="GO:0007229">
    <property type="term" value="P:integrin-mediated signaling pathway"/>
    <property type="evidence" value="ECO:0007669"/>
    <property type="project" value="UniProtKB-KW"/>
</dbReference>
<dbReference type="AlphaFoldDB" id="A0AAE1QFU4"/>
<evidence type="ECO:0000256" key="9">
    <source>
        <dbReference type="ARBA" id="ARBA00022837"/>
    </source>
</evidence>
<keyword evidence="10" id="KW-0460">Magnesium</keyword>
<evidence type="ECO:0000259" key="22">
    <source>
        <dbReference type="SMART" id="SM01241"/>
    </source>
</evidence>
<evidence type="ECO:0000256" key="3">
    <source>
        <dbReference type="ARBA" id="ARBA00022475"/>
    </source>
</evidence>
<dbReference type="InterPro" id="IPR057243">
    <property type="entry name" value="Integrin_I-EGF_CS"/>
</dbReference>
<keyword evidence="14 19" id="KW-0472">Membrane</keyword>
<evidence type="ECO:0000259" key="21">
    <source>
        <dbReference type="SMART" id="SM00187"/>
    </source>
</evidence>
<feature type="domain" description="Integrin beta subunit tail" evidence="23">
    <location>
        <begin position="636"/>
        <end position="727"/>
    </location>
</feature>
<evidence type="ECO:0000256" key="16">
    <source>
        <dbReference type="ARBA" id="ARBA00023180"/>
    </source>
</evidence>
<feature type="disulfide bond" evidence="17">
    <location>
        <begin position="34"/>
        <end position="71"/>
    </location>
</feature>
<feature type="disulfide bond" evidence="17">
    <location>
        <begin position="642"/>
        <end position="722"/>
    </location>
</feature>
<feature type="disulfide bond" evidence="17">
    <location>
        <begin position="474"/>
        <end position="520"/>
    </location>
</feature>
<dbReference type="Gene3D" id="3.40.50.410">
    <property type="entry name" value="von Willebrand factor, type A domain"/>
    <property type="match status" value="1"/>
</dbReference>
<dbReference type="InterPro" id="IPR057073">
    <property type="entry name" value="EGF_integrin_2"/>
</dbReference>
<evidence type="ECO:0000256" key="5">
    <source>
        <dbReference type="ARBA" id="ARBA00022692"/>
    </source>
</evidence>
<dbReference type="EMBL" id="JAWZYT010000269">
    <property type="protein sequence ID" value="KAK4325613.1"/>
    <property type="molecule type" value="Genomic_DNA"/>
</dbReference>
<keyword evidence="3" id="KW-1003">Cell membrane</keyword>
<feature type="disulfide bond" evidence="17">
    <location>
        <begin position="607"/>
        <end position="659"/>
    </location>
</feature>
<evidence type="ECO:0000256" key="2">
    <source>
        <dbReference type="ARBA" id="ARBA00007449"/>
    </source>
</evidence>
<dbReference type="PIRSF" id="PIRSF002512">
    <property type="entry name" value="Integrin_B"/>
    <property type="match status" value="1"/>
</dbReference>
<comment type="similarity">
    <text evidence="2 18">Belongs to the integrin beta chain family.</text>
</comment>
<feature type="disulfide bond" evidence="17">
    <location>
        <begin position="31"/>
        <end position="40"/>
    </location>
</feature>
<accession>A0AAE1QFU4</accession>
<dbReference type="SMART" id="SM01242">
    <property type="entry name" value="Integrin_B_tail"/>
    <property type="match status" value="1"/>
</dbReference>
<dbReference type="PANTHER" id="PTHR10082:SF60">
    <property type="entry name" value="INTEGRIN BETA-PS"/>
    <property type="match status" value="1"/>
</dbReference>
<dbReference type="GO" id="GO:0007157">
    <property type="term" value="P:heterophilic cell-cell adhesion via plasma membrane cell adhesion molecules"/>
    <property type="evidence" value="ECO:0007669"/>
    <property type="project" value="UniProtKB-ARBA"/>
</dbReference>
<feature type="disulfide bond" evidence="17">
    <location>
        <begin position="533"/>
        <end position="545"/>
    </location>
</feature>
<name>A0AAE1QFU4_9EUCA</name>
<keyword evidence="13 18" id="KW-0401">Integrin</keyword>
<dbReference type="InterPro" id="IPR012896">
    <property type="entry name" value="Integrin_bsu_tail"/>
</dbReference>
<dbReference type="InterPro" id="IPR014836">
    <property type="entry name" value="Integrin_bsu_cyt_dom"/>
</dbReference>
<feature type="disulfide bond" evidence="17">
    <location>
        <begin position="390"/>
        <end position="403"/>
    </location>
</feature>
<dbReference type="GO" id="GO:0005925">
    <property type="term" value="C:focal adhesion"/>
    <property type="evidence" value="ECO:0007669"/>
    <property type="project" value="TreeGrafter"/>
</dbReference>
<dbReference type="Pfam" id="PF18372">
    <property type="entry name" value="I-EGF_1"/>
    <property type="match status" value="1"/>
</dbReference>